<evidence type="ECO:0000313" key="5">
    <source>
        <dbReference type="Proteomes" id="UP000694380"/>
    </source>
</evidence>
<dbReference type="PANTHER" id="PTHR48168:SF1">
    <property type="entry name" value="RNA GUANINE-N7 METHYLTRANSFERASE ACTIVATING SUBUNIT-RELATED"/>
    <property type="match status" value="1"/>
</dbReference>
<keyword evidence="2" id="KW-0539">Nucleus</keyword>
<dbReference type="AlphaFoldDB" id="A0A8C3IPR9"/>
<dbReference type="Ensembl" id="ENSCPBT00000043268.1">
    <property type="protein sequence ID" value="ENSCPBP00000036894.1"/>
    <property type="gene ID" value="ENSCPBG00000025598.1"/>
</dbReference>
<evidence type="ECO:0000256" key="3">
    <source>
        <dbReference type="ARBA" id="ARBA00034716"/>
    </source>
</evidence>
<comment type="subcellular location">
    <subcellularLocation>
        <location evidence="1">Nucleus</location>
    </subcellularLocation>
</comment>
<protein>
    <submittedName>
        <fullName evidence="4">Uncharacterized protein</fullName>
    </submittedName>
</protein>
<keyword evidence="5" id="KW-1185">Reference proteome</keyword>
<reference evidence="4" key="2">
    <citation type="submission" date="2025-09" db="UniProtKB">
        <authorList>
            <consortium name="Ensembl"/>
        </authorList>
    </citation>
    <scope>IDENTIFICATION</scope>
</reference>
<dbReference type="PANTHER" id="PTHR48168">
    <property type="entry name" value="RNA GUANINE-7 METHYLTRANSFERASE-ACTIVATING SUBUNIT-LIKE (PSEUDOGENE)-RELATED"/>
    <property type="match status" value="1"/>
</dbReference>
<proteinExistence type="inferred from homology"/>
<dbReference type="InterPro" id="IPR028271">
    <property type="entry name" value="RAMAC"/>
</dbReference>
<name>A0A8C3IPR9_CHRPI</name>
<dbReference type="GO" id="GO:0003723">
    <property type="term" value="F:RNA binding"/>
    <property type="evidence" value="ECO:0007669"/>
    <property type="project" value="InterPro"/>
</dbReference>
<evidence type="ECO:0000256" key="1">
    <source>
        <dbReference type="ARBA" id="ARBA00004123"/>
    </source>
</evidence>
<dbReference type="GO" id="GO:0031533">
    <property type="term" value="C:mRNA capping enzyme complex"/>
    <property type="evidence" value="ECO:0007669"/>
    <property type="project" value="InterPro"/>
</dbReference>
<organism evidence="4 5">
    <name type="scientific">Chrysemys picta bellii</name>
    <name type="common">Western painted turtle</name>
    <name type="synonym">Emys bellii</name>
    <dbReference type="NCBI Taxonomy" id="8478"/>
    <lineage>
        <taxon>Eukaryota</taxon>
        <taxon>Metazoa</taxon>
        <taxon>Chordata</taxon>
        <taxon>Craniata</taxon>
        <taxon>Vertebrata</taxon>
        <taxon>Euteleostomi</taxon>
        <taxon>Archelosauria</taxon>
        <taxon>Testudinata</taxon>
        <taxon>Testudines</taxon>
        <taxon>Cryptodira</taxon>
        <taxon>Durocryptodira</taxon>
        <taxon>Testudinoidea</taxon>
        <taxon>Emydidae</taxon>
        <taxon>Chrysemys</taxon>
    </lineage>
</organism>
<evidence type="ECO:0000313" key="4">
    <source>
        <dbReference type="Ensembl" id="ENSCPBP00000036894.1"/>
    </source>
</evidence>
<dbReference type="Proteomes" id="UP000694380">
    <property type="component" value="Unplaced"/>
</dbReference>
<reference evidence="4" key="1">
    <citation type="submission" date="2025-08" db="UniProtKB">
        <authorList>
            <consortium name="Ensembl"/>
        </authorList>
    </citation>
    <scope>IDENTIFICATION</scope>
</reference>
<comment type="similarity">
    <text evidence="3">Belongs to the RAM family.</text>
</comment>
<dbReference type="GO" id="GO:0106005">
    <property type="term" value="P:RNA 5'-cap (guanine-N7)-methylation"/>
    <property type="evidence" value="ECO:0007669"/>
    <property type="project" value="InterPro"/>
</dbReference>
<evidence type="ECO:0000256" key="2">
    <source>
        <dbReference type="ARBA" id="ARBA00023242"/>
    </source>
</evidence>
<sequence>MLTPRMGIHYGHKRATWYKSLLVEPSFVRSLGQRPFFIGVKHLADIRHYKSFCLGDRHDWQGGNRSNQWSERSWVNSYQQHRQGQSYYPQYDYGYNSYNPRPHYGRY</sequence>
<accession>A0A8C3IPR9</accession>